<dbReference type="RefSeq" id="WP_135113695.1">
    <property type="nucleotide sequence ID" value="NZ_JADGLL010000007.1"/>
</dbReference>
<comment type="similarity">
    <text evidence="1">Belongs to the Rv1128c/1148c/1588c/1702c/1945/3466 family.</text>
</comment>
<keyword evidence="3" id="KW-0378">Hydrolase</keyword>
<keyword evidence="4" id="KW-1185">Reference proteome</keyword>
<sequence>MARQSFGDRWELDPAQRDAACAIVEGVISVERMIAGLEAIKASLLGSAQALALEVMAEMDAPSRYQLPIRAIAADIATATHVSEGTVRSRMDESAVLIEKFPATYTALCDGVITRAHAAVVVAEGIRLTGVADRRRYETVVLPRAAETTSALSRPIAQAVAERIEPTSFVERHRAARAQRSTWVDELGDGMSELHLVAESALVHGAQDRISQMAASIQRAARSPQVSAFGSLVDELEPEPKDERTLAQIRADVATDLLLTGHPTAEVSDATGGNALASIKATVQITIPADTITGIGDDAAFLAGHGPISADVARRLAGGAHTWTRLFIEPDTGCLAVADAYTPTAAQKRFLVARDEHCRFPGCRQPIRRCDVDHTIPYSDGGPTSVENTSHLCRAHHVLKHNSAWRFRHLGGGVIEATTPTGRVITDHPASVVRFVAELEAADPDPPPEPAADDAPF</sequence>
<organism evidence="3 4">
    <name type="scientific">Microbacterium paludicola</name>
    <dbReference type="NCBI Taxonomy" id="300019"/>
    <lineage>
        <taxon>Bacteria</taxon>
        <taxon>Bacillati</taxon>
        <taxon>Actinomycetota</taxon>
        <taxon>Actinomycetes</taxon>
        <taxon>Micrococcales</taxon>
        <taxon>Microbacteriaceae</taxon>
        <taxon>Microbacterium</taxon>
    </lineage>
</organism>
<dbReference type="InterPro" id="IPR003870">
    <property type="entry name" value="DUF222"/>
</dbReference>
<accession>A0A4Y9FWB4</accession>
<keyword evidence="3" id="KW-0255">Endonuclease</keyword>
<dbReference type="GO" id="GO:0003676">
    <property type="term" value="F:nucleic acid binding"/>
    <property type="evidence" value="ECO:0007669"/>
    <property type="project" value="InterPro"/>
</dbReference>
<dbReference type="InterPro" id="IPR003615">
    <property type="entry name" value="HNH_nuc"/>
</dbReference>
<dbReference type="SMART" id="SM00507">
    <property type="entry name" value="HNHc"/>
    <property type="match status" value="1"/>
</dbReference>
<reference evidence="3 4" key="1">
    <citation type="submission" date="2019-03" db="EMBL/GenBank/DDBJ databases">
        <title>Diversity of the mouse oral microbiome.</title>
        <authorList>
            <person name="Joseph S."/>
            <person name="Aduse-Opoku J."/>
            <person name="Curtis M."/>
            <person name="Wade W."/>
            <person name="Hashim A."/>
        </authorList>
    </citation>
    <scope>NUCLEOTIDE SEQUENCE [LARGE SCALE GENOMIC DNA]</scope>
    <source>
        <strain evidence="3 4">P1012</strain>
    </source>
</reference>
<feature type="domain" description="HNH nuclease" evidence="2">
    <location>
        <begin position="346"/>
        <end position="398"/>
    </location>
</feature>
<keyword evidence="3" id="KW-0540">Nuclease</keyword>
<comment type="caution">
    <text evidence="3">The sequence shown here is derived from an EMBL/GenBank/DDBJ whole genome shotgun (WGS) entry which is preliminary data.</text>
</comment>
<dbReference type="CDD" id="cd00085">
    <property type="entry name" value="HNHc"/>
    <property type="match status" value="1"/>
</dbReference>
<dbReference type="GO" id="GO:0004519">
    <property type="term" value="F:endonuclease activity"/>
    <property type="evidence" value="ECO:0007669"/>
    <property type="project" value="UniProtKB-KW"/>
</dbReference>
<dbReference type="Proteomes" id="UP000298358">
    <property type="component" value="Unassembled WGS sequence"/>
</dbReference>
<protein>
    <submittedName>
        <fullName evidence="3">HNH endonuclease</fullName>
    </submittedName>
</protein>
<evidence type="ECO:0000256" key="1">
    <source>
        <dbReference type="ARBA" id="ARBA00023450"/>
    </source>
</evidence>
<evidence type="ECO:0000313" key="4">
    <source>
        <dbReference type="Proteomes" id="UP000298358"/>
    </source>
</evidence>
<name>A0A4Y9FWB4_9MICO</name>
<dbReference type="Pfam" id="PF01844">
    <property type="entry name" value="HNH"/>
    <property type="match status" value="1"/>
</dbReference>
<dbReference type="GO" id="GO:0008270">
    <property type="term" value="F:zinc ion binding"/>
    <property type="evidence" value="ECO:0007669"/>
    <property type="project" value="InterPro"/>
</dbReference>
<dbReference type="AlphaFoldDB" id="A0A4Y9FWB4"/>
<dbReference type="Pfam" id="PF02720">
    <property type="entry name" value="DUF222"/>
    <property type="match status" value="1"/>
</dbReference>
<evidence type="ECO:0000259" key="2">
    <source>
        <dbReference type="SMART" id="SM00507"/>
    </source>
</evidence>
<gene>
    <name evidence="3" type="ORF">E4U02_04815</name>
</gene>
<proteinExistence type="inferred from homology"/>
<dbReference type="InterPro" id="IPR002711">
    <property type="entry name" value="HNH"/>
</dbReference>
<dbReference type="EMBL" id="SPQB01000007">
    <property type="protein sequence ID" value="TFU33566.1"/>
    <property type="molecule type" value="Genomic_DNA"/>
</dbReference>
<evidence type="ECO:0000313" key="3">
    <source>
        <dbReference type="EMBL" id="TFU33566.1"/>
    </source>
</evidence>
<dbReference type="Gene3D" id="1.10.30.50">
    <property type="match status" value="1"/>
</dbReference>
<dbReference type="OrthoDB" id="3261064at2"/>